<dbReference type="OrthoDB" id="9779518at2"/>
<organism evidence="2 4">
    <name type="scientific">Acinetobacter proteolyticus</name>
    <dbReference type="NCBI Taxonomy" id="1776741"/>
    <lineage>
        <taxon>Bacteria</taxon>
        <taxon>Pseudomonadati</taxon>
        <taxon>Pseudomonadota</taxon>
        <taxon>Gammaproteobacteria</taxon>
        <taxon>Moraxellales</taxon>
        <taxon>Moraxellaceae</taxon>
        <taxon>Acinetobacter</taxon>
    </lineage>
</organism>
<dbReference type="RefSeq" id="WP_004807604.1">
    <property type="nucleotide sequence ID" value="NZ_CP158965.1"/>
</dbReference>
<name>A0A653K053_9GAMM</name>
<dbReference type="InterPro" id="IPR016031">
    <property type="entry name" value="Trp_RNA-bd_attenuator-like_dom"/>
</dbReference>
<dbReference type="InterPro" id="IPR036983">
    <property type="entry name" value="AIM24_sf"/>
</dbReference>
<reference evidence="2 4" key="2">
    <citation type="submission" date="2019-10" db="EMBL/GenBank/DDBJ databases">
        <authorList>
            <person name="Karimi E."/>
        </authorList>
    </citation>
    <scope>NUCLEOTIDE SEQUENCE [LARGE SCALE GENOMIC DNA]</scope>
    <source>
        <strain evidence="2">Acinetobacter sp. 8BE</strain>
    </source>
</reference>
<sequence>MAQFSLVGSPEPFLHVSMRRGDKIYCESNAMVMMEAPLELKGRLQGGLMQSLLRRFANDESLFQQHIEAVRGDGDCLLSAALDGDMQILDVGATQYLLSDGAFVAAHDSVEVKARLNSSLGGAFFGNTGGFLVMETSGQGQVVVSGCGTLFELEVEPNKEVIIDNGHVVCWDSRLNYNLSVSTSQSSGFLGNLVNSVTSGEGMVLRFSGQGKVVICSRNRNNFLQWLTSKLNLNRNQSN</sequence>
<dbReference type="Proteomes" id="UP000233553">
    <property type="component" value="Unassembled WGS sequence"/>
</dbReference>
<accession>A0A653K053</accession>
<dbReference type="AlphaFoldDB" id="A0A653K053"/>
<evidence type="ECO:0000313" key="1">
    <source>
        <dbReference type="EMBL" id="PKF34740.1"/>
    </source>
</evidence>
<dbReference type="EMBL" id="CABWKZ010000003">
    <property type="protein sequence ID" value="VXA54022.1"/>
    <property type="molecule type" value="Genomic_DNA"/>
</dbReference>
<dbReference type="NCBIfam" id="TIGR00266">
    <property type="entry name" value="TIGR00266 family protein"/>
    <property type="match status" value="1"/>
</dbReference>
<gene>
    <name evidence="2" type="ORF">ACI8B_110090</name>
    <name evidence="1" type="ORF">CW311_06120</name>
</gene>
<evidence type="ECO:0000313" key="2">
    <source>
        <dbReference type="EMBL" id="VXA54022.1"/>
    </source>
</evidence>
<evidence type="ECO:0000313" key="4">
    <source>
        <dbReference type="Proteomes" id="UP000430404"/>
    </source>
</evidence>
<proteinExistence type="predicted"/>
<dbReference type="PANTHER" id="PTHR43657:SF1">
    <property type="entry name" value="ALTERED INHERITANCE OF MITOCHONDRIA PROTEIN 24, MITOCHONDRIAL"/>
    <property type="match status" value="1"/>
</dbReference>
<dbReference type="InterPro" id="IPR002838">
    <property type="entry name" value="AIM24"/>
</dbReference>
<evidence type="ECO:0000313" key="3">
    <source>
        <dbReference type="Proteomes" id="UP000233553"/>
    </source>
</evidence>
<dbReference type="GeneID" id="99059666"/>
<dbReference type="EMBL" id="PISJ01000010">
    <property type="protein sequence ID" value="PKF34740.1"/>
    <property type="molecule type" value="Genomic_DNA"/>
</dbReference>
<dbReference type="Proteomes" id="UP000430404">
    <property type="component" value="Unassembled WGS sequence"/>
</dbReference>
<accession>A0A1E7R6H5</accession>
<protein>
    <submittedName>
        <fullName evidence="1">TIGR00266 family protein</fullName>
    </submittedName>
</protein>
<dbReference type="SUPFAM" id="SSF51219">
    <property type="entry name" value="TRAP-like"/>
    <property type="match status" value="1"/>
</dbReference>
<dbReference type="PANTHER" id="PTHR43657">
    <property type="entry name" value="TRYPTOPHAN RNA-BINDING ATTENUATOR PROTEIN-LIKE PROTEIN"/>
    <property type="match status" value="1"/>
</dbReference>
<dbReference type="Pfam" id="PF01987">
    <property type="entry name" value="AIM24"/>
    <property type="match status" value="1"/>
</dbReference>
<dbReference type="Gene3D" id="3.60.160.10">
    <property type="entry name" value="Mitochondrial biogenesis AIM24"/>
    <property type="match status" value="1"/>
</dbReference>
<reference evidence="1 3" key="1">
    <citation type="submission" date="2017-12" db="EMBL/GenBank/DDBJ databases">
        <title>Draft Genome sequences of multiple microbial strains isolated from spacecraft associated surfaces.</title>
        <authorList>
            <person name="Seuylemezian A."/>
            <person name="Vaishampayan P."/>
            <person name="Venkateswaran K."/>
        </authorList>
    </citation>
    <scope>NUCLEOTIDE SEQUENCE [LARGE SCALE GENOMIC DNA]</scope>
    <source>
        <strain evidence="1 3">2P01AA</strain>
    </source>
</reference>